<accession>A0ABT3FKE3</accession>
<comment type="caution">
    <text evidence="2">The sequence shown here is derived from an EMBL/GenBank/DDBJ whole genome shotgun (WGS) entry which is preliminary data.</text>
</comment>
<keyword evidence="3" id="KW-1185">Reference proteome</keyword>
<proteinExistence type="predicted"/>
<feature type="region of interest" description="Disordered" evidence="1">
    <location>
        <begin position="146"/>
        <end position="177"/>
    </location>
</feature>
<reference evidence="2 3" key="1">
    <citation type="submission" date="2022-10" db="EMBL/GenBank/DDBJ databases">
        <title>Luteolibacter flavescens strain MCCC 1K03193, whole genome shotgun sequencing project.</title>
        <authorList>
            <person name="Zhao G."/>
            <person name="Shen L."/>
        </authorList>
    </citation>
    <scope>NUCLEOTIDE SEQUENCE [LARGE SCALE GENOMIC DNA]</scope>
    <source>
        <strain evidence="2 3">MCCC 1K03193</strain>
    </source>
</reference>
<organism evidence="2 3">
    <name type="scientific">Luteolibacter flavescens</name>
    <dbReference type="NCBI Taxonomy" id="1859460"/>
    <lineage>
        <taxon>Bacteria</taxon>
        <taxon>Pseudomonadati</taxon>
        <taxon>Verrucomicrobiota</taxon>
        <taxon>Verrucomicrobiia</taxon>
        <taxon>Verrucomicrobiales</taxon>
        <taxon>Verrucomicrobiaceae</taxon>
        <taxon>Luteolibacter</taxon>
    </lineage>
</organism>
<dbReference type="EMBL" id="JAPDDS010000002">
    <property type="protein sequence ID" value="MCW1884015.1"/>
    <property type="molecule type" value="Genomic_DNA"/>
</dbReference>
<name>A0ABT3FKE3_9BACT</name>
<gene>
    <name evidence="2" type="ORF">OKA04_04695</name>
</gene>
<evidence type="ECO:0000313" key="3">
    <source>
        <dbReference type="Proteomes" id="UP001207930"/>
    </source>
</evidence>
<sequence>MIKVTAVAGDKGAKAFLVDIGDKVVNRTELNQALATRYVEVVQGHWRAKNRKGNKLKGPRTNFWSKAAQETGITSVTEEGATVTVGGEAGQNVRIHIFGGTIKPKVAKAITIPLVPEAHGLRAAEYEQKHGDLFSIPNVPLLFEQEGGGRGGRKGTQSLLSNTTGRTNKPGPGNTIPLAARTAIRPVYYLADEVTIPRDATALPDEATIIRALQEEAEDWIDALGGGS</sequence>
<evidence type="ECO:0000256" key="1">
    <source>
        <dbReference type="SAM" id="MobiDB-lite"/>
    </source>
</evidence>
<protein>
    <submittedName>
        <fullName evidence="2">Uncharacterized protein</fullName>
    </submittedName>
</protein>
<evidence type="ECO:0000313" key="2">
    <source>
        <dbReference type="EMBL" id="MCW1884015.1"/>
    </source>
</evidence>
<dbReference type="RefSeq" id="WP_264499975.1">
    <property type="nucleotide sequence ID" value="NZ_JAPDDS010000002.1"/>
</dbReference>
<dbReference type="Proteomes" id="UP001207930">
    <property type="component" value="Unassembled WGS sequence"/>
</dbReference>
<feature type="compositionally biased region" description="Polar residues" evidence="1">
    <location>
        <begin position="156"/>
        <end position="167"/>
    </location>
</feature>